<accession>A0A9P0ASB6</accession>
<organism evidence="10 11">
    <name type="scientific">Brassicogethes aeneus</name>
    <name type="common">Rape pollen beetle</name>
    <name type="synonym">Meligethes aeneus</name>
    <dbReference type="NCBI Taxonomy" id="1431903"/>
    <lineage>
        <taxon>Eukaryota</taxon>
        <taxon>Metazoa</taxon>
        <taxon>Ecdysozoa</taxon>
        <taxon>Arthropoda</taxon>
        <taxon>Hexapoda</taxon>
        <taxon>Insecta</taxon>
        <taxon>Pterygota</taxon>
        <taxon>Neoptera</taxon>
        <taxon>Endopterygota</taxon>
        <taxon>Coleoptera</taxon>
        <taxon>Polyphaga</taxon>
        <taxon>Cucujiformia</taxon>
        <taxon>Nitidulidae</taxon>
        <taxon>Meligethinae</taxon>
        <taxon>Brassicogethes</taxon>
    </lineage>
</organism>
<evidence type="ECO:0000313" key="11">
    <source>
        <dbReference type="Proteomes" id="UP001154078"/>
    </source>
</evidence>
<gene>
    <name evidence="10" type="ORF">MELIAE_LOCUS1181</name>
</gene>
<dbReference type="EMBL" id="OV121132">
    <property type="protein sequence ID" value="CAH0547137.1"/>
    <property type="molecule type" value="Genomic_DNA"/>
</dbReference>
<dbReference type="GO" id="GO:0006082">
    <property type="term" value="P:organic acid metabolic process"/>
    <property type="evidence" value="ECO:0007669"/>
    <property type="project" value="TreeGrafter"/>
</dbReference>
<evidence type="ECO:0000256" key="3">
    <source>
        <dbReference type="ARBA" id="ARBA00022617"/>
    </source>
</evidence>
<dbReference type="SUPFAM" id="SSF48264">
    <property type="entry name" value="Cytochrome P450"/>
    <property type="match status" value="1"/>
</dbReference>
<keyword evidence="7 9" id="KW-0503">Monooxygenase</keyword>
<evidence type="ECO:0000256" key="9">
    <source>
        <dbReference type="RuleBase" id="RU000461"/>
    </source>
</evidence>
<comment type="similarity">
    <text evidence="2 9">Belongs to the cytochrome P450 family.</text>
</comment>
<comment type="cofactor">
    <cofactor evidence="1 8">
        <name>heme</name>
        <dbReference type="ChEBI" id="CHEBI:30413"/>
    </cofactor>
</comment>
<dbReference type="InterPro" id="IPR036396">
    <property type="entry name" value="Cyt_P450_sf"/>
</dbReference>
<dbReference type="AlphaFoldDB" id="A0A9P0ASB6"/>
<feature type="binding site" description="axial binding residue" evidence="8">
    <location>
        <position position="436"/>
    </location>
    <ligand>
        <name>heme</name>
        <dbReference type="ChEBI" id="CHEBI:30413"/>
    </ligand>
    <ligandPart>
        <name>Fe</name>
        <dbReference type="ChEBI" id="CHEBI:18248"/>
    </ligandPart>
</feature>
<dbReference type="PRINTS" id="PR00385">
    <property type="entry name" value="P450"/>
</dbReference>
<dbReference type="GO" id="GO:0020037">
    <property type="term" value="F:heme binding"/>
    <property type="evidence" value="ECO:0007669"/>
    <property type="project" value="InterPro"/>
</dbReference>
<dbReference type="InterPro" id="IPR002401">
    <property type="entry name" value="Cyt_P450_E_grp-I"/>
</dbReference>
<dbReference type="OrthoDB" id="3934656at2759"/>
<keyword evidence="3 8" id="KW-0349">Heme</keyword>
<name>A0A9P0ASB6_BRAAE</name>
<protein>
    <recommendedName>
        <fullName evidence="12">Cytochrome P450 305a1</fullName>
    </recommendedName>
</protein>
<dbReference type="PANTHER" id="PTHR24300:SF376">
    <property type="entry name" value="CYTOCHROME P450 15A1"/>
    <property type="match status" value="1"/>
</dbReference>
<dbReference type="InterPro" id="IPR001128">
    <property type="entry name" value="Cyt_P450"/>
</dbReference>
<sequence>MILLLFTAFIVILCYVINQIRKPRNFPPGPPWLPLVGNLRDLKKLSNSLGGQHLALQDMARRYNTNILGLKLGNDYVVTVFSYDIVKTVLMGEEFEGRPDNFFIRLRTMGTKKGITCTEGSLWKIHRAFVMTHLRNLGYGKNIMGFMIKEEVADILELLSQNLNVQVGKFLAQSVLNILWAFTTGTRFSRNDNRLNKLLDLLSTRSKAFDISGGTLSQHPWLRFIAPEKTGFNLILKLNKDLNKLLMETINEHKKTWTEGRNDDLIYSFISEMKREDLGDSTFTDDQLAMICLDIFIAGSQTTSNTLDFAFLAMILYPNVQTKLHNYLDNKLKNTDKLEYNERQRLPYVEAVLFEIERFFHVVPICGPRRVLKETTLEGYNIPKGTTVLISLQSIHEDKQFWGDPEVFRPERFLDKDENLIMYDRLIPFGLGKRRCLGETLARNCIFTFFTEIMSKYYISLLPGSDTPTGLPIPGITLSPEKYNALFTKKYS</sequence>
<dbReference type="GO" id="GO:0008395">
    <property type="term" value="F:steroid hydroxylase activity"/>
    <property type="evidence" value="ECO:0007669"/>
    <property type="project" value="TreeGrafter"/>
</dbReference>
<dbReference type="Pfam" id="PF00067">
    <property type="entry name" value="p450"/>
    <property type="match status" value="1"/>
</dbReference>
<reference evidence="10" key="1">
    <citation type="submission" date="2021-12" db="EMBL/GenBank/DDBJ databases">
        <authorList>
            <person name="King R."/>
        </authorList>
    </citation>
    <scope>NUCLEOTIDE SEQUENCE</scope>
</reference>
<dbReference type="Gene3D" id="1.10.630.10">
    <property type="entry name" value="Cytochrome P450"/>
    <property type="match status" value="1"/>
</dbReference>
<dbReference type="CDD" id="cd20651">
    <property type="entry name" value="CYP15A1-like"/>
    <property type="match status" value="1"/>
</dbReference>
<dbReference type="GO" id="GO:0005506">
    <property type="term" value="F:iron ion binding"/>
    <property type="evidence" value="ECO:0007669"/>
    <property type="project" value="InterPro"/>
</dbReference>
<dbReference type="GO" id="GO:0005737">
    <property type="term" value="C:cytoplasm"/>
    <property type="evidence" value="ECO:0007669"/>
    <property type="project" value="TreeGrafter"/>
</dbReference>
<dbReference type="PANTHER" id="PTHR24300">
    <property type="entry name" value="CYTOCHROME P450 508A4-RELATED"/>
    <property type="match status" value="1"/>
</dbReference>
<dbReference type="GO" id="GO:0006805">
    <property type="term" value="P:xenobiotic metabolic process"/>
    <property type="evidence" value="ECO:0007669"/>
    <property type="project" value="TreeGrafter"/>
</dbReference>
<dbReference type="FunFam" id="1.10.630.10:FF:000036">
    <property type="entry name" value="CYtochrome P450 family"/>
    <property type="match status" value="1"/>
</dbReference>
<evidence type="ECO:0000256" key="6">
    <source>
        <dbReference type="ARBA" id="ARBA00023004"/>
    </source>
</evidence>
<keyword evidence="4 8" id="KW-0479">Metal-binding</keyword>
<evidence type="ECO:0000256" key="7">
    <source>
        <dbReference type="ARBA" id="ARBA00023033"/>
    </source>
</evidence>
<evidence type="ECO:0000256" key="8">
    <source>
        <dbReference type="PIRSR" id="PIRSR602401-1"/>
    </source>
</evidence>
<evidence type="ECO:0000256" key="5">
    <source>
        <dbReference type="ARBA" id="ARBA00023002"/>
    </source>
</evidence>
<dbReference type="PROSITE" id="PS00086">
    <property type="entry name" value="CYTOCHROME_P450"/>
    <property type="match status" value="1"/>
</dbReference>
<evidence type="ECO:0000313" key="10">
    <source>
        <dbReference type="EMBL" id="CAH0547137.1"/>
    </source>
</evidence>
<evidence type="ECO:0000256" key="4">
    <source>
        <dbReference type="ARBA" id="ARBA00022723"/>
    </source>
</evidence>
<dbReference type="Proteomes" id="UP001154078">
    <property type="component" value="Chromosome 1"/>
</dbReference>
<evidence type="ECO:0000256" key="2">
    <source>
        <dbReference type="ARBA" id="ARBA00010617"/>
    </source>
</evidence>
<keyword evidence="11" id="KW-1185">Reference proteome</keyword>
<dbReference type="InterPro" id="IPR017972">
    <property type="entry name" value="Cyt_P450_CS"/>
</dbReference>
<dbReference type="GO" id="GO:0016712">
    <property type="term" value="F:oxidoreductase activity, acting on paired donors, with incorporation or reduction of molecular oxygen, reduced flavin or flavoprotein as one donor, and incorporation of one atom of oxygen"/>
    <property type="evidence" value="ECO:0007669"/>
    <property type="project" value="TreeGrafter"/>
</dbReference>
<keyword evidence="5 9" id="KW-0560">Oxidoreductase</keyword>
<keyword evidence="6 8" id="KW-0408">Iron</keyword>
<dbReference type="InterPro" id="IPR050182">
    <property type="entry name" value="Cytochrome_P450_fam2"/>
</dbReference>
<proteinExistence type="inferred from homology"/>
<evidence type="ECO:0008006" key="12">
    <source>
        <dbReference type="Google" id="ProtNLM"/>
    </source>
</evidence>
<dbReference type="PRINTS" id="PR00463">
    <property type="entry name" value="EP450I"/>
</dbReference>
<evidence type="ECO:0000256" key="1">
    <source>
        <dbReference type="ARBA" id="ARBA00001971"/>
    </source>
</evidence>